<keyword evidence="1" id="KW-1133">Transmembrane helix</keyword>
<dbReference type="AlphaFoldDB" id="D5CT37"/>
<dbReference type="OrthoDB" id="9981822at2"/>
<name>D5CT37_SIDLE</name>
<reference evidence="2 3" key="1">
    <citation type="submission" date="2010-03" db="EMBL/GenBank/DDBJ databases">
        <title>Complete sequence of Sideroxydans lithotrophicus ES-1.</title>
        <authorList>
            <consortium name="US DOE Joint Genome Institute"/>
            <person name="Lucas S."/>
            <person name="Copeland A."/>
            <person name="Lapidus A."/>
            <person name="Cheng J.-F."/>
            <person name="Bruce D."/>
            <person name="Goodwin L."/>
            <person name="Pitluck S."/>
            <person name="Munk A.C."/>
            <person name="Detter J.C."/>
            <person name="Han C."/>
            <person name="Tapia R."/>
            <person name="Larimer F."/>
            <person name="Land M."/>
            <person name="Hauser L."/>
            <person name="Kyrpides N."/>
            <person name="Ivanova N."/>
            <person name="Emerson D."/>
            <person name="Woyke T."/>
        </authorList>
    </citation>
    <scope>NUCLEOTIDE SEQUENCE [LARGE SCALE GENOMIC DNA]</scope>
    <source>
        <strain evidence="2 3">ES-1</strain>
    </source>
</reference>
<evidence type="ECO:0000313" key="3">
    <source>
        <dbReference type="Proteomes" id="UP000001625"/>
    </source>
</evidence>
<keyword evidence="3" id="KW-1185">Reference proteome</keyword>
<organism evidence="2 3">
    <name type="scientific">Sideroxydans lithotrophicus (strain ES-1)</name>
    <dbReference type="NCBI Taxonomy" id="580332"/>
    <lineage>
        <taxon>Bacteria</taxon>
        <taxon>Pseudomonadati</taxon>
        <taxon>Pseudomonadota</taxon>
        <taxon>Betaproteobacteria</taxon>
        <taxon>Nitrosomonadales</taxon>
        <taxon>Gallionellaceae</taxon>
        <taxon>Sideroxydans</taxon>
    </lineage>
</organism>
<accession>D5CT37</accession>
<sequence>MGFAEWTIVGLFVLGLLTGAIGWLLANKDAKQEEMIKELFLKHDEDAKKLAALEIDIARNYNPKHEITGLFDNFKLYLNERFDRLEQAVGVERRHHE</sequence>
<dbReference type="HOGENOM" id="CLU_2345122_0_0_4"/>
<dbReference type="KEGG" id="slt:Slit_1894"/>
<protein>
    <submittedName>
        <fullName evidence="2">Uncharacterized protein</fullName>
    </submittedName>
</protein>
<evidence type="ECO:0000256" key="1">
    <source>
        <dbReference type="SAM" id="Phobius"/>
    </source>
</evidence>
<evidence type="ECO:0000313" key="2">
    <source>
        <dbReference type="EMBL" id="ADE12123.1"/>
    </source>
</evidence>
<keyword evidence="1" id="KW-0472">Membrane</keyword>
<feature type="transmembrane region" description="Helical" evidence="1">
    <location>
        <begin position="6"/>
        <end position="26"/>
    </location>
</feature>
<gene>
    <name evidence="2" type="ordered locus">Slit_1894</name>
</gene>
<dbReference type="Proteomes" id="UP000001625">
    <property type="component" value="Chromosome"/>
</dbReference>
<keyword evidence="1" id="KW-0812">Transmembrane</keyword>
<dbReference type="EMBL" id="CP001965">
    <property type="protein sequence ID" value="ADE12123.1"/>
    <property type="molecule type" value="Genomic_DNA"/>
</dbReference>
<proteinExistence type="predicted"/>
<dbReference type="RefSeq" id="WP_013030021.1">
    <property type="nucleotide sequence ID" value="NC_013959.1"/>
</dbReference>
<dbReference type="STRING" id="580332.Slit_1894"/>